<reference evidence="2 3" key="1">
    <citation type="journal article" date="2017" name="Nat. Commun.">
        <title>Genome assembly with in vitro proximity ligation data and whole-genome triplication in lettuce.</title>
        <authorList>
            <person name="Reyes-Chin-Wo S."/>
            <person name="Wang Z."/>
            <person name="Yang X."/>
            <person name="Kozik A."/>
            <person name="Arikit S."/>
            <person name="Song C."/>
            <person name="Xia L."/>
            <person name="Froenicke L."/>
            <person name="Lavelle D.O."/>
            <person name="Truco M.J."/>
            <person name="Xia R."/>
            <person name="Zhu S."/>
            <person name="Xu C."/>
            <person name="Xu H."/>
            <person name="Xu X."/>
            <person name="Cox K."/>
            <person name="Korf I."/>
            <person name="Meyers B.C."/>
            <person name="Michelmore R.W."/>
        </authorList>
    </citation>
    <scope>NUCLEOTIDE SEQUENCE [LARGE SCALE GENOMIC DNA]</scope>
    <source>
        <strain evidence="3">cv. Salinas</strain>
        <tissue evidence="2">Seedlings</tissue>
    </source>
</reference>
<feature type="compositionally biased region" description="Basic residues" evidence="1">
    <location>
        <begin position="114"/>
        <end position="124"/>
    </location>
</feature>
<gene>
    <name evidence="2" type="ORF">LSAT_V11C600315870</name>
</gene>
<evidence type="ECO:0000313" key="2">
    <source>
        <dbReference type="EMBL" id="KAJ0201458.1"/>
    </source>
</evidence>
<name>A0A9R1VAW1_LACSA</name>
<feature type="compositionally biased region" description="Basic and acidic residues" evidence="1">
    <location>
        <begin position="125"/>
        <end position="137"/>
    </location>
</feature>
<feature type="region of interest" description="Disordered" evidence="1">
    <location>
        <begin position="102"/>
        <end position="137"/>
    </location>
</feature>
<accession>A0A9R1VAW1</accession>
<dbReference type="Proteomes" id="UP000235145">
    <property type="component" value="Unassembled WGS sequence"/>
</dbReference>
<dbReference type="AlphaFoldDB" id="A0A9R1VAW1"/>
<protein>
    <submittedName>
        <fullName evidence="2">Uncharacterized protein</fullName>
    </submittedName>
</protein>
<dbReference type="EMBL" id="NBSK02000006">
    <property type="protein sequence ID" value="KAJ0201458.1"/>
    <property type="molecule type" value="Genomic_DNA"/>
</dbReference>
<evidence type="ECO:0000313" key="3">
    <source>
        <dbReference type="Proteomes" id="UP000235145"/>
    </source>
</evidence>
<proteinExistence type="predicted"/>
<sequence>MNSTRVGYCSYSVTIHRTRFPPLHRLILYLKKNIRRIICNMKSISGRRLGFPIQFRPVLTDIPSINNHHYRNALCLLSVQICHLAKVFRNPWKIAREINQKNGDGERSTSLSRYRQKPKACVKRVKGDQSGEKHSNR</sequence>
<keyword evidence="3" id="KW-1185">Reference proteome</keyword>
<organism evidence="2 3">
    <name type="scientific">Lactuca sativa</name>
    <name type="common">Garden lettuce</name>
    <dbReference type="NCBI Taxonomy" id="4236"/>
    <lineage>
        <taxon>Eukaryota</taxon>
        <taxon>Viridiplantae</taxon>
        <taxon>Streptophyta</taxon>
        <taxon>Embryophyta</taxon>
        <taxon>Tracheophyta</taxon>
        <taxon>Spermatophyta</taxon>
        <taxon>Magnoliopsida</taxon>
        <taxon>eudicotyledons</taxon>
        <taxon>Gunneridae</taxon>
        <taxon>Pentapetalae</taxon>
        <taxon>asterids</taxon>
        <taxon>campanulids</taxon>
        <taxon>Asterales</taxon>
        <taxon>Asteraceae</taxon>
        <taxon>Cichorioideae</taxon>
        <taxon>Cichorieae</taxon>
        <taxon>Lactucinae</taxon>
        <taxon>Lactuca</taxon>
    </lineage>
</organism>
<evidence type="ECO:0000256" key="1">
    <source>
        <dbReference type="SAM" id="MobiDB-lite"/>
    </source>
</evidence>
<comment type="caution">
    <text evidence="2">The sequence shown here is derived from an EMBL/GenBank/DDBJ whole genome shotgun (WGS) entry which is preliminary data.</text>
</comment>